<dbReference type="Pfam" id="PF00397">
    <property type="entry name" value="WW"/>
    <property type="match status" value="1"/>
</dbReference>
<dbReference type="GO" id="GO:0003713">
    <property type="term" value="F:transcription coactivator activity"/>
    <property type="evidence" value="ECO:0007669"/>
    <property type="project" value="TreeGrafter"/>
</dbReference>
<dbReference type="OrthoDB" id="2020426at2759"/>
<accession>A0A9X6NPB1</accession>
<dbReference type="InterPro" id="IPR036020">
    <property type="entry name" value="WW_dom_sf"/>
</dbReference>
<dbReference type="GO" id="GO:0005634">
    <property type="term" value="C:nucleus"/>
    <property type="evidence" value="ECO:0007669"/>
    <property type="project" value="UniProtKB-SubCell"/>
</dbReference>
<comment type="caution">
    <text evidence="7">The sequence shown here is derived from an EMBL/GenBank/DDBJ whole genome shotgun (WGS) entry which is preliminary data.</text>
</comment>
<dbReference type="InterPro" id="IPR051583">
    <property type="entry name" value="YAP1"/>
</dbReference>
<dbReference type="InterPro" id="IPR001202">
    <property type="entry name" value="WW_dom"/>
</dbReference>
<reference evidence="8" key="1">
    <citation type="submission" date="2017-01" db="EMBL/GenBank/DDBJ databases">
        <title>Comparative genomics of anhydrobiosis in the tardigrade Hypsibius dujardini.</title>
        <authorList>
            <person name="Yoshida Y."/>
            <person name="Koutsovoulos G."/>
            <person name="Laetsch D."/>
            <person name="Stevens L."/>
            <person name="Kumar S."/>
            <person name="Horikawa D."/>
            <person name="Ishino K."/>
            <person name="Komine S."/>
            <person name="Tomita M."/>
            <person name="Blaxter M."/>
            <person name="Arakawa K."/>
        </authorList>
    </citation>
    <scope>NUCLEOTIDE SEQUENCE [LARGE SCALE GENOMIC DNA]</scope>
    <source>
        <strain evidence="8">Z151</strain>
    </source>
</reference>
<dbReference type="Gene3D" id="2.20.70.10">
    <property type="match status" value="1"/>
</dbReference>
<feature type="region of interest" description="Disordered" evidence="5">
    <location>
        <begin position="232"/>
        <end position="251"/>
    </location>
</feature>
<dbReference type="Proteomes" id="UP000192578">
    <property type="component" value="Unassembled WGS sequence"/>
</dbReference>
<dbReference type="SMART" id="SM00456">
    <property type="entry name" value="WW"/>
    <property type="match status" value="1"/>
</dbReference>
<feature type="domain" description="WW" evidence="6">
    <location>
        <begin position="189"/>
        <end position="222"/>
    </location>
</feature>
<proteinExistence type="predicted"/>
<keyword evidence="4" id="KW-0539">Nucleus</keyword>
<dbReference type="CDD" id="cd00201">
    <property type="entry name" value="WW"/>
    <property type="match status" value="1"/>
</dbReference>
<evidence type="ECO:0000256" key="2">
    <source>
        <dbReference type="ARBA" id="ARBA00004496"/>
    </source>
</evidence>
<dbReference type="SUPFAM" id="SSF51045">
    <property type="entry name" value="WW domain"/>
    <property type="match status" value="1"/>
</dbReference>
<keyword evidence="8" id="KW-1185">Reference proteome</keyword>
<evidence type="ECO:0000313" key="8">
    <source>
        <dbReference type="Proteomes" id="UP000192578"/>
    </source>
</evidence>
<evidence type="ECO:0000256" key="3">
    <source>
        <dbReference type="ARBA" id="ARBA00022490"/>
    </source>
</evidence>
<sequence>MEEETGVTIITRQQGPSIIHERSDSKNLLNDLFNVQNQQSDKPTLRNRNLPSNFFIPPNGAGTTKEFNGTANAGPYVHVRVRSAPASIDQTLSLPPEVPTNLPPSSTYQTVTASVNHQQQQQQQHFQQAHNRHKSVPAPHPINPQIYNTVNINQHYELGYLQDSRIVFRNRTTNAHYPDSPTIRDQILGALPAQWHRNVDDRGEVYYVDEGTKTTSWFDPRLPREIQEPFVHSRHQQNQSNQSQQQQQQLLNGPRALPAQQRPAGSSSMGHSSQPSMMQQLMQQSLQPTNFVQSQGGGYSGGVHHGRSLSIPAVMSQPLSPAPVQQQTVRLPQQQQTRLHELEMERENMRQRQKEIQKLQLFNQQPAFPTSDPNVQMGMQEHMMRRQMGDEYLGSPISPLASLRSTDPFLYHGRQESGDSGCFSASHPHTPENFLSQNMEELSLYAGTRDDWQQGGSSMDVTVAPSDSMTGAHQQDQIMSDEPDLSDIYFSDLESVLRNDKPDPYANVTWL</sequence>
<evidence type="ECO:0000256" key="1">
    <source>
        <dbReference type="ARBA" id="ARBA00004123"/>
    </source>
</evidence>
<dbReference type="AlphaFoldDB" id="A0A9X6NPB1"/>
<protein>
    <recommendedName>
        <fullName evidence="6">WW domain-containing protein</fullName>
    </recommendedName>
</protein>
<evidence type="ECO:0000256" key="4">
    <source>
        <dbReference type="ARBA" id="ARBA00023242"/>
    </source>
</evidence>
<dbReference type="PROSITE" id="PS50020">
    <property type="entry name" value="WW_DOMAIN_2"/>
    <property type="match status" value="1"/>
</dbReference>
<dbReference type="GO" id="GO:0045944">
    <property type="term" value="P:positive regulation of transcription by RNA polymerase II"/>
    <property type="evidence" value="ECO:0007669"/>
    <property type="project" value="TreeGrafter"/>
</dbReference>
<dbReference type="GO" id="GO:0035329">
    <property type="term" value="P:hippo signaling"/>
    <property type="evidence" value="ECO:0007669"/>
    <property type="project" value="TreeGrafter"/>
</dbReference>
<dbReference type="EMBL" id="MTYJ01000314">
    <property type="protein sequence ID" value="OWA53319.1"/>
    <property type="molecule type" value="Genomic_DNA"/>
</dbReference>
<evidence type="ECO:0000259" key="6">
    <source>
        <dbReference type="PROSITE" id="PS50020"/>
    </source>
</evidence>
<dbReference type="PANTHER" id="PTHR17616">
    <property type="entry name" value="YES-ASSOCIATED PROTEIN YAP1 FAMILY MEMBER"/>
    <property type="match status" value="1"/>
</dbReference>
<evidence type="ECO:0000313" key="7">
    <source>
        <dbReference type="EMBL" id="OWA53319.1"/>
    </source>
</evidence>
<gene>
    <name evidence="7" type="ORF">BV898_17754</name>
</gene>
<evidence type="ECO:0000256" key="5">
    <source>
        <dbReference type="SAM" id="MobiDB-lite"/>
    </source>
</evidence>
<feature type="compositionally biased region" description="Low complexity" evidence="5">
    <location>
        <begin position="266"/>
        <end position="294"/>
    </location>
</feature>
<comment type="subcellular location">
    <subcellularLocation>
        <location evidence="2">Cytoplasm</location>
    </subcellularLocation>
    <subcellularLocation>
        <location evidence="1">Nucleus</location>
    </subcellularLocation>
</comment>
<name>A0A9X6NPB1_HYPEX</name>
<feature type="region of interest" description="Disordered" evidence="5">
    <location>
        <begin position="257"/>
        <end position="301"/>
    </location>
</feature>
<keyword evidence="3" id="KW-0963">Cytoplasm</keyword>
<dbReference type="PANTHER" id="PTHR17616:SF8">
    <property type="entry name" value="TRANSCRIPTIONAL COACTIVATOR YORKIE"/>
    <property type="match status" value="1"/>
</dbReference>
<dbReference type="GO" id="GO:0005737">
    <property type="term" value="C:cytoplasm"/>
    <property type="evidence" value="ECO:0007669"/>
    <property type="project" value="UniProtKB-SubCell"/>
</dbReference>
<dbReference type="PROSITE" id="PS01159">
    <property type="entry name" value="WW_DOMAIN_1"/>
    <property type="match status" value="1"/>
</dbReference>
<organism evidence="7 8">
    <name type="scientific">Hypsibius exemplaris</name>
    <name type="common">Freshwater tardigrade</name>
    <dbReference type="NCBI Taxonomy" id="2072580"/>
    <lineage>
        <taxon>Eukaryota</taxon>
        <taxon>Metazoa</taxon>
        <taxon>Ecdysozoa</taxon>
        <taxon>Tardigrada</taxon>
        <taxon>Eutardigrada</taxon>
        <taxon>Parachela</taxon>
        <taxon>Hypsibioidea</taxon>
        <taxon>Hypsibiidae</taxon>
        <taxon>Hypsibius</taxon>
    </lineage>
</organism>
<feature type="compositionally biased region" description="Low complexity" evidence="5">
    <location>
        <begin position="236"/>
        <end position="249"/>
    </location>
</feature>